<sequence length="166" mass="18247">MQPKPMRARLDSADALDRALSHCPASRVSERYVRVLGQNRSTQRRLSRDRDDERQLTDDIVALARRYGSYTFNRISDSGAFSLSCTSAEPASVIGLSLSAPAPKVRSALSFAVSLWCVSSQLAEVNAFGERIASRDPDRQAAKVQIRVAPMNRLNALGIAEIERVA</sequence>
<organism evidence="1 2">
    <name type="scientific">Paracoccus denitrificans (strain Pd 1222)</name>
    <dbReference type="NCBI Taxonomy" id="318586"/>
    <lineage>
        <taxon>Bacteria</taxon>
        <taxon>Pseudomonadati</taxon>
        <taxon>Pseudomonadota</taxon>
        <taxon>Alphaproteobacteria</taxon>
        <taxon>Rhodobacterales</taxon>
        <taxon>Paracoccaceae</taxon>
        <taxon>Paracoccus</taxon>
    </lineage>
</organism>
<keyword evidence="2" id="KW-1185">Reference proteome</keyword>
<dbReference type="KEGG" id="pde:Pden_0481"/>
<dbReference type="HOGENOM" id="CLU_1601101_0_0_5"/>
<accession>A1AZ99</accession>
<dbReference type="EnsemblBacteria" id="ABL68593">
    <property type="protein sequence ID" value="ABL68593"/>
    <property type="gene ID" value="Pden_0481"/>
</dbReference>
<evidence type="ECO:0000313" key="2">
    <source>
        <dbReference type="Proteomes" id="UP000000361"/>
    </source>
</evidence>
<evidence type="ECO:0000313" key="1">
    <source>
        <dbReference type="EMBL" id="ABL68593.1"/>
    </source>
</evidence>
<dbReference type="Proteomes" id="UP000000361">
    <property type="component" value="Chromosome 1"/>
</dbReference>
<dbReference type="eggNOG" id="COG2801">
    <property type="taxonomic scope" value="Bacteria"/>
</dbReference>
<reference evidence="2" key="1">
    <citation type="submission" date="2006-12" db="EMBL/GenBank/DDBJ databases">
        <title>Complete sequence of chromosome 1 of Paracoccus denitrificans PD1222.</title>
        <authorList>
            <person name="Copeland A."/>
            <person name="Lucas S."/>
            <person name="Lapidus A."/>
            <person name="Barry K."/>
            <person name="Detter J.C."/>
            <person name="Glavina del Rio T."/>
            <person name="Hammon N."/>
            <person name="Israni S."/>
            <person name="Dalin E."/>
            <person name="Tice H."/>
            <person name="Pitluck S."/>
            <person name="Munk A.C."/>
            <person name="Brettin T."/>
            <person name="Bruce D."/>
            <person name="Han C."/>
            <person name="Tapia R."/>
            <person name="Gilna P."/>
            <person name="Schmutz J."/>
            <person name="Larimer F."/>
            <person name="Land M."/>
            <person name="Hauser L."/>
            <person name="Kyrpides N."/>
            <person name="Lykidis A."/>
            <person name="Spiro S."/>
            <person name="Richardson D.J."/>
            <person name="Moir J.W.B."/>
            <person name="Ferguson S.J."/>
            <person name="van Spanning R.J.M."/>
            <person name="Richardson P."/>
        </authorList>
    </citation>
    <scope>NUCLEOTIDE SEQUENCE [LARGE SCALE GENOMIC DNA]</scope>
    <source>
        <strain evidence="2">Pd 1222</strain>
    </source>
</reference>
<proteinExistence type="predicted"/>
<dbReference type="EMBL" id="CP000489">
    <property type="protein sequence ID" value="ABL68593.1"/>
    <property type="molecule type" value="Genomic_DNA"/>
</dbReference>
<dbReference type="STRING" id="318586.Pden_0481"/>
<gene>
    <name evidence="1" type="ordered locus">Pden_0481</name>
</gene>
<dbReference type="AlphaFoldDB" id="A1AZ99"/>
<protein>
    <submittedName>
        <fullName evidence="1">Uncharacterized protein</fullName>
    </submittedName>
</protein>
<name>A1AZ99_PARDP</name>